<dbReference type="GeneID" id="302708632"/>
<dbReference type="PANTHER" id="PTHR37089">
    <property type="entry name" value="PROTEIN U-RELATED"/>
    <property type="match status" value="1"/>
</dbReference>
<dbReference type="PROSITE" id="PS51257">
    <property type="entry name" value="PROKAR_LIPOPROTEIN"/>
    <property type="match status" value="1"/>
</dbReference>
<keyword evidence="4" id="KW-1185">Reference proteome</keyword>
<name>A0ABX9PXE1_9GAMM</name>
<keyword evidence="1" id="KW-0732">Signal</keyword>
<keyword evidence="3" id="KW-0167">Capsid protein</keyword>
<proteinExistence type="predicted"/>
<protein>
    <submittedName>
        <fullName evidence="3">Spore coat protein</fullName>
    </submittedName>
</protein>
<evidence type="ECO:0000313" key="4">
    <source>
        <dbReference type="Proteomes" id="UP000284853"/>
    </source>
</evidence>
<feature type="signal peptide" evidence="1">
    <location>
        <begin position="1"/>
        <end position="30"/>
    </location>
</feature>
<reference evidence="3 4" key="1">
    <citation type="submission" date="2017-08" db="EMBL/GenBank/DDBJ databases">
        <title>Comparative genomics of bacteria isolated from necrotic lesions of AOD affected trees.</title>
        <authorList>
            <person name="Doonan J."/>
            <person name="Denman S."/>
            <person name="Mcdonald J.E."/>
        </authorList>
    </citation>
    <scope>NUCLEOTIDE SEQUENCE [LARGE SCALE GENOMIC DNA]</scope>
    <source>
        <strain evidence="3 4">CIP 105588</strain>
    </source>
</reference>
<dbReference type="Proteomes" id="UP000284853">
    <property type="component" value="Unassembled WGS sequence"/>
</dbReference>
<keyword evidence="3" id="KW-0946">Virion</keyword>
<gene>
    <name evidence="3" type="ORF">CKQ54_07435</name>
</gene>
<dbReference type="Pfam" id="PF05229">
    <property type="entry name" value="SCPU"/>
    <property type="match status" value="2"/>
</dbReference>
<dbReference type="InterPro" id="IPR007893">
    <property type="entry name" value="Spore_coat_U/FanG"/>
</dbReference>
<feature type="domain" description="Spore coat protein U/FanG" evidence="2">
    <location>
        <begin position="192"/>
        <end position="323"/>
    </location>
</feature>
<dbReference type="EMBL" id="NSDJ01000001">
    <property type="protein sequence ID" value="RKF68205.1"/>
    <property type="molecule type" value="Genomic_DNA"/>
</dbReference>
<dbReference type="SMART" id="SM00972">
    <property type="entry name" value="SCPU"/>
    <property type="match status" value="2"/>
</dbReference>
<dbReference type="InterPro" id="IPR053167">
    <property type="entry name" value="Spore_coat_component"/>
</dbReference>
<comment type="caution">
    <text evidence="3">The sequence shown here is derived from an EMBL/GenBank/DDBJ whole genome shotgun (WGS) entry which is preliminary data.</text>
</comment>
<evidence type="ECO:0000256" key="1">
    <source>
        <dbReference type="SAM" id="SignalP"/>
    </source>
</evidence>
<evidence type="ECO:0000259" key="2">
    <source>
        <dbReference type="Pfam" id="PF05229"/>
    </source>
</evidence>
<feature type="chain" id="PRO_5045148559" evidence="1">
    <location>
        <begin position="31"/>
        <end position="326"/>
    </location>
</feature>
<dbReference type="RefSeq" id="WP_120161098.1">
    <property type="nucleotide sequence ID" value="NZ_JBLYPM010000006.1"/>
</dbReference>
<accession>A0ABX9PXE1</accession>
<organism evidence="3 4">
    <name type="scientific">Rahnella variigena</name>
    <dbReference type="NCBI Taxonomy" id="574964"/>
    <lineage>
        <taxon>Bacteria</taxon>
        <taxon>Pseudomonadati</taxon>
        <taxon>Pseudomonadota</taxon>
        <taxon>Gammaproteobacteria</taxon>
        <taxon>Enterobacterales</taxon>
        <taxon>Yersiniaceae</taxon>
        <taxon>Rahnella</taxon>
    </lineage>
</organism>
<dbReference type="PANTHER" id="PTHR37089:SF1">
    <property type="entry name" value="MEMBRANE PROTEIN"/>
    <property type="match status" value="1"/>
</dbReference>
<sequence>MRMFRQWIRRALVPILLLMLLTGVSSQAFAGCTTAATTITLGTQNSFAVSTSPLVTSGSSGLSCTGPLLSIGGTNTITATIGATLHPSGTQPRLYSAATGQYLPYNLCKDSSCGTVYNQGDVISWSSTTALGLLGLFSGPNGTLPLYVMPQTLSNLAAGTYTDTIPIAWRWNICSVAVGTLLCIADTGNVSGSVNLTLNVTNFCYIDSAPNVGFGSAALPSGLTTVVANTISVRCTLNASYSVNLTSSVAASGQYRQMASTVGGTTSYLQYQIFKGDSTVWTAATNSSATGTGTSQSFPYTASVNLAQSNQPAGNYSDTVTVTVTY</sequence>
<evidence type="ECO:0000313" key="3">
    <source>
        <dbReference type="EMBL" id="RKF68205.1"/>
    </source>
</evidence>
<feature type="domain" description="Spore coat protein U/FanG" evidence="2">
    <location>
        <begin position="23"/>
        <end position="166"/>
    </location>
</feature>